<comment type="subcellular location">
    <subcellularLocation>
        <location evidence="1">Membrane</location>
        <topology evidence="1">Multi-pass membrane protein</topology>
    </subcellularLocation>
</comment>
<evidence type="ECO:0000256" key="3">
    <source>
        <dbReference type="ARBA" id="ARBA00022692"/>
    </source>
</evidence>
<keyword evidence="5 6" id="KW-0472">Membrane</keyword>
<keyword evidence="4 6" id="KW-1133">Transmembrane helix</keyword>
<feature type="transmembrane region" description="Helical" evidence="6">
    <location>
        <begin position="150"/>
        <end position="171"/>
    </location>
</feature>
<dbReference type="PANTHER" id="PTHR31627">
    <property type="entry name" value="SERPENTINE RECEPTOR CLASS GAMMA-RELATED"/>
    <property type="match status" value="1"/>
</dbReference>
<evidence type="ECO:0000256" key="1">
    <source>
        <dbReference type="ARBA" id="ARBA00004141"/>
    </source>
</evidence>
<evidence type="ECO:0000256" key="2">
    <source>
        <dbReference type="ARBA" id="ARBA00005692"/>
    </source>
</evidence>
<dbReference type="GO" id="GO:0016020">
    <property type="term" value="C:membrane"/>
    <property type="evidence" value="ECO:0007669"/>
    <property type="project" value="UniProtKB-SubCell"/>
</dbReference>
<dbReference type="InterPro" id="IPR000609">
    <property type="entry name" value="7TM_GPCR_serpentine_rcpt_Srg"/>
</dbReference>
<dbReference type="Proteomes" id="UP001432322">
    <property type="component" value="Unassembled WGS sequence"/>
</dbReference>
<dbReference type="Pfam" id="PF02118">
    <property type="entry name" value="Srg"/>
    <property type="match status" value="1"/>
</dbReference>
<dbReference type="EMBL" id="BTSY01000004">
    <property type="protein sequence ID" value="GMT23196.1"/>
    <property type="molecule type" value="Genomic_DNA"/>
</dbReference>
<keyword evidence="8" id="KW-1185">Reference proteome</keyword>
<evidence type="ECO:0000313" key="7">
    <source>
        <dbReference type="EMBL" id="GMT23196.1"/>
    </source>
</evidence>
<dbReference type="PANTHER" id="PTHR31627:SF42">
    <property type="entry name" value="G_PROTEIN_RECEP_F1_2 DOMAIN-CONTAINING PROTEIN-RELATED"/>
    <property type="match status" value="1"/>
</dbReference>
<comment type="caution">
    <text evidence="7">The sequence shown here is derived from an EMBL/GenBank/DDBJ whole genome shotgun (WGS) entry which is preliminary data.</text>
</comment>
<evidence type="ECO:0000256" key="4">
    <source>
        <dbReference type="ARBA" id="ARBA00022989"/>
    </source>
</evidence>
<accession>A0AAV5VXE4</accession>
<feature type="transmembrane region" description="Helical" evidence="6">
    <location>
        <begin position="82"/>
        <end position="99"/>
    </location>
</feature>
<feature type="transmembrane region" description="Helical" evidence="6">
    <location>
        <begin position="44"/>
        <end position="62"/>
    </location>
</feature>
<protein>
    <recommendedName>
        <fullName evidence="6">Serpentine receptor class gamma</fullName>
    </recommendedName>
</protein>
<keyword evidence="3 6" id="KW-0812">Transmembrane</keyword>
<evidence type="ECO:0000256" key="6">
    <source>
        <dbReference type="RuleBase" id="RU280813"/>
    </source>
</evidence>
<feature type="transmembrane region" description="Helical" evidence="6">
    <location>
        <begin position="6"/>
        <end position="24"/>
    </location>
</feature>
<dbReference type="GO" id="GO:0007606">
    <property type="term" value="P:sensory perception of chemical stimulus"/>
    <property type="evidence" value="ECO:0007669"/>
    <property type="project" value="UniProtKB-UniRule"/>
</dbReference>
<comment type="caution">
    <text evidence="6">Lacks conserved residue(s) required for the propagation of feature annotation.</text>
</comment>
<feature type="transmembrane region" description="Helical" evidence="6">
    <location>
        <begin position="191"/>
        <end position="210"/>
    </location>
</feature>
<gene>
    <name evidence="7" type="ORF">PFISCL1PPCAC_14493</name>
</gene>
<proteinExistence type="inferred from homology"/>
<reference evidence="7" key="1">
    <citation type="submission" date="2023-10" db="EMBL/GenBank/DDBJ databases">
        <title>Genome assembly of Pristionchus species.</title>
        <authorList>
            <person name="Yoshida K."/>
            <person name="Sommer R.J."/>
        </authorList>
    </citation>
    <scope>NUCLEOTIDE SEQUENCE</scope>
    <source>
        <strain evidence="7">RS5133</strain>
    </source>
</reference>
<evidence type="ECO:0000256" key="5">
    <source>
        <dbReference type="ARBA" id="ARBA00023136"/>
    </source>
</evidence>
<comment type="similarity">
    <text evidence="2 6">Belongs to the nematode receptor-like protein srg family.</text>
</comment>
<dbReference type="AlphaFoldDB" id="A0AAV5VXE4"/>
<evidence type="ECO:0000313" key="8">
    <source>
        <dbReference type="Proteomes" id="UP001432322"/>
    </source>
</evidence>
<sequence length="283" mass="32653">MFFMDWAFIAYSVYVPFLIFIYILENAAIFKHRKNVFSSSFYKIFTVLSIVNIIACLVGSFVSRLNLYPLVNRFYAGMMEFSSYYLNCLSEFLGLFMAFNRFTTMYFPLTHDKVQAWTIRISIIDEGLQNYAIKESVIYITETTTLQSSIWFNMVLVTVVCNALSSFLYGACFIRLCLFSTTRNSTLERNFLFVGFFTMVCSVPYMTAMVRENTIAANVNKFVLQLVFGLNLSVEEGQNADIPLLLFVAFQLPWLTDLKYLTPAPMLLITNISIRRAISKMML</sequence>
<dbReference type="GO" id="GO:0004888">
    <property type="term" value="F:transmembrane signaling receptor activity"/>
    <property type="evidence" value="ECO:0007669"/>
    <property type="project" value="InterPro"/>
</dbReference>
<dbReference type="InterPro" id="IPR051119">
    <property type="entry name" value="Nematode_SR-like"/>
</dbReference>
<organism evidence="7 8">
    <name type="scientific">Pristionchus fissidentatus</name>
    <dbReference type="NCBI Taxonomy" id="1538716"/>
    <lineage>
        <taxon>Eukaryota</taxon>
        <taxon>Metazoa</taxon>
        <taxon>Ecdysozoa</taxon>
        <taxon>Nematoda</taxon>
        <taxon>Chromadorea</taxon>
        <taxon>Rhabditida</taxon>
        <taxon>Rhabditina</taxon>
        <taxon>Diplogasteromorpha</taxon>
        <taxon>Diplogasteroidea</taxon>
        <taxon>Neodiplogasteridae</taxon>
        <taxon>Pristionchus</taxon>
    </lineage>
</organism>
<feature type="non-terminal residue" evidence="7">
    <location>
        <position position="283"/>
    </location>
</feature>
<name>A0AAV5VXE4_9BILA</name>